<dbReference type="InterPro" id="IPR050471">
    <property type="entry name" value="AB_hydrolase"/>
</dbReference>
<gene>
    <name evidence="2" type="ORF">ACFSGJ_12720</name>
</gene>
<dbReference type="Gene3D" id="3.40.50.1820">
    <property type="entry name" value="alpha/beta hydrolase"/>
    <property type="match status" value="1"/>
</dbReference>
<evidence type="ECO:0000313" key="3">
    <source>
        <dbReference type="Proteomes" id="UP001597353"/>
    </source>
</evidence>
<dbReference type="PANTHER" id="PTHR43433:SF5">
    <property type="entry name" value="AB HYDROLASE-1 DOMAIN-CONTAINING PROTEIN"/>
    <property type="match status" value="1"/>
</dbReference>
<dbReference type="EMBL" id="JBHUGH010000009">
    <property type="protein sequence ID" value="MFD1913077.1"/>
    <property type="molecule type" value="Genomic_DNA"/>
</dbReference>
<evidence type="ECO:0000313" key="2">
    <source>
        <dbReference type="EMBL" id="MFD1913077.1"/>
    </source>
</evidence>
<reference evidence="3" key="1">
    <citation type="journal article" date="2019" name="Int. J. Syst. Evol. Microbiol.">
        <title>The Global Catalogue of Microorganisms (GCM) 10K type strain sequencing project: providing services to taxonomists for standard genome sequencing and annotation.</title>
        <authorList>
            <consortium name="The Broad Institute Genomics Platform"/>
            <consortium name="The Broad Institute Genome Sequencing Center for Infectious Disease"/>
            <person name="Wu L."/>
            <person name="Ma J."/>
        </authorList>
    </citation>
    <scope>NUCLEOTIDE SEQUENCE [LARGE SCALE GENOMIC DNA]</scope>
    <source>
        <strain evidence="3">CGMCC 4.7242</strain>
    </source>
</reference>
<dbReference type="GO" id="GO:0016787">
    <property type="term" value="F:hydrolase activity"/>
    <property type="evidence" value="ECO:0007669"/>
    <property type="project" value="UniProtKB-KW"/>
</dbReference>
<dbReference type="Proteomes" id="UP001597353">
    <property type="component" value="Unassembled WGS sequence"/>
</dbReference>
<evidence type="ECO:0000259" key="1">
    <source>
        <dbReference type="Pfam" id="PF00561"/>
    </source>
</evidence>
<keyword evidence="2" id="KW-0378">Hydrolase</keyword>
<dbReference type="InterPro" id="IPR000073">
    <property type="entry name" value="AB_hydrolase_1"/>
</dbReference>
<dbReference type="Pfam" id="PF00561">
    <property type="entry name" value="Abhydrolase_1"/>
    <property type="match status" value="1"/>
</dbReference>
<dbReference type="PRINTS" id="PR00111">
    <property type="entry name" value="ABHYDROLASE"/>
</dbReference>
<feature type="domain" description="AB hydrolase-1" evidence="1">
    <location>
        <begin position="22"/>
        <end position="260"/>
    </location>
</feature>
<name>A0ABW4S7R6_9RHOB</name>
<dbReference type="PANTHER" id="PTHR43433">
    <property type="entry name" value="HYDROLASE, ALPHA/BETA FOLD FAMILY PROTEIN"/>
    <property type="match status" value="1"/>
</dbReference>
<keyword evidence="3" id="KW-1185">Reference proteome</keyword>
<dbReference type="SUPFAM" id="SSF53474">
    <property type="entry name" value="alpha/beta-Hydrolases"/>
    <property type="match status" value="1"/>
</dbReference>
<dbReference type="RefSeq" id="WP_390262323.1">
    <property type="nucleotide sequence ID" value="NZ_JBHUGH010000009.1"/>
</dbReference>
<organism evidence="2 3">
    <name type="scientific">Halodurantibacterium flavum</name>
    <dbReference type="NCBI Taxonomy" id="1382802"/>
    <lineage>
        <taxon>Bacteria</taxon>
        <taxon>Pseudomonadati</taxon>
        <taxon>Pseudomonadota</taxon>
        <taxon>Alphaproteobacteria</taxon>
        <taxon>Rhodobacterales</taxon>
        <taxon>Paracoccaceae</taxon>
        <taxon>Halodurantibacterium</taxon>
    </lineage>
</organism>
<accession>A0ABW4S7R6</accession>
<dbReference type="InterPro" id="IPR029058">
    <property type="entry name" value="AB_hydrolase_fold"/>
</dbReference>
<proteinExistence type="predicted"/>
<comment type="caution">
    <text evidence="2">The sequence shown here is derived from an EMBL/GenBank/DDBJ whole genome shotgun (WGS) entry which is preliminary data.</text>
</comment>
<protein>
    <submittedName>
        <fullName evidence="2">Alpha/beta fold hydrolase</fullName>
    </submittedName>
</protein>
<sequence length="282" mass="30190">MRVVAANGQRLATESFGHPGDPAMLLIMGATESMLGWPDDFCTMLAGHGFHVIRYDHRDTGGSTTLPPGTARYTVEDLAADARAVLDGHGLARAHLVGMSLGGYLAQMLAVTDPARVLSLTLIASEPLGWDSPALPHMSDDILAHFGGLATLDWDDLAAVRSFLLRTRELCAGRAYPFDRAAEEDRIDRILARTSSLPSMFNHASLGGEKDWTGRFRDFRCPVLVIHGSDDPVLPSENGQALAGNIPGAMIEVLTGAGHELPAPLLPRIAGRIAHHARQANP</sequence>